<evidence type="ECO:0000313" key="10">
    <source>
        <dbReference type="EMBL" id="KIK27146.1"/>
    </source>
</evidence>
<dbReference type="EC" id="4.2.1.20" evidence="3"/>
<dbReference type="InterPro" id="IPR011060">
    <property type="entry name" value="RibuloseP-bd_barrel"/>
</dbReference>
<keyword evidence="7" id="KW-0456">Lyase</keyword>
<dbReference type="HOGENOM" id="CLU_016734_4_1_1"/>
<dbReference type="GO" id="GO:0005829">
    <property type="term" value="C:cytosol"/>
    <property type="evidence" value="ECO:0007669"/>
    <property type="project" value="TreeGrafter"/>
</dbReference>
<evidence type="ECO:0000256" key="3">
    <source>
        <dbReference type="ARBA" id="ARBA00012043"/>
    </source>
</evidence>
<reference evidence="11" key="2">
    <citation type="submission" date="2015-01" db="EMBL/GenBank/DDBJ databases">
        <title>Evolutionary Origins and Diversification of the Mycorrhizal Mutualists.</title>
        <authorList>
            <consortium name="DOE Joint Genome Institute"/>
            <consortium name="Mycorrhizal Genomics Consortium"/>
            <person name="Kohler A."/>
            <person name="Kuo A."/>
            <person name="Nagy L.G."/>
            <person name="Floudas D."/>
            <person name="Copeland A."/>
            <person name="Barry K.W."/>
            <person name="Cichocki N."/>
            <person name="Veneault-Fourrey C."/>
            <person name="LaButti K."/>
            <person name="Lindquist E.A."/>
            <person name="Lipzen A."/>
            <person name="Lundell T."/>
            <person name="Morin E."/>
            <person name="Murat C."/>
            <person name="Riley R."/>
            <person name="Ohm R."/>
            <person name="Sun H."/>
            <person name="Tunlid A."/>
            <person name="Henrissat B."/>
            <person name="Grigoriev I.V."/>
            <person name="Hibbett D.S."/>
            <person name="Martin F."/>
        </authorList>
    </citation>
    <scope>NUCLEOTIDE SEQUENCE [LARGE SCALE GENOMIC DNA]</scope>
    <source>
        <strain evidence="11">441</strain>
    </source>
</reference>
<protein>
    <recommendedName>
        <fullName evidence="3">tryptophan synthase</fullName>
        <ecNumber evidence="3">4.2.1.20</ecNumber>
    </recommendedName>
</protein>
<dbReference type="UniPathway" id="UPA00035">
    <property type="reaction ID" value="UER00044"/>
</dbReference>
<evidence type="ECO:0000256" key="1">
    <source>
        <dbReference type="ARBA" id="ARBA00004733"/>
    </source>
</evidence>
<keyword evidence="5" id="KW-0822">Tryptophan biosynthesis</keyword>
<dbReference type="PANTHER" id="PTHR43406:SF1">
    <property type="entry name" value="TRYPTOPHAN SYNTHASE ALPHA CHAIN, CHLOROPLASTIC"/>
    <property type="match status" value="1"/>
</dbReference>
<evidence type="ECO:0000256" key="9">
    <source>
        <dbReference type="RuleBase" id="RU003662"/>
    </source>
</evidence>
<dbReference type="CDD" id="cd04724">
    <property type="entry name" value="Tryptophan_synthase_alpha"/>
    <property type="match status" value="1"/>
</dbReference>
<gene>
    <name evidence="10" type="ORF">PISMIDRAFT_93596</name>
</gene>
<dbReference type="STRING" id="765257.A0A0C9ZCY5"/>
<feature type="non-terminal residue" evidence="10">
    <location>
        <position position="133"/>
    </location>
</feature>
<dbReference type="PANTHER" id="PTHR43406">
    <property type="entry name" value="TRYPTOPHAN SYNTHASE, ALPHA CHAIN"/>
    <property type="match status" value="1"/>
</dbReference>
<dbReference type="InterPro" id="IPR002028">
    <property type="entry name" value="Trp_synthase_suA"/>
</dbReference>
<sequence>GSHALVTFVTAGYPRKDDTVPVLLAMQAGGADIIEVGVPFSDPIADGPAIQETNLIALQNGVDYATILRQVKEARSKGLTVPVLLMGYYNPILAYGEDKAVQDAREAGANGFIMVDLPPEEALGFREKCTNVG</sequence>
<evidence type="ECO:0000256" key="8">
    <source>
        <dbReference type="ARBA" id="ARBA00049047"/>
    </source>
</evidence>
<accession>A0A0C9ZCY5</accession>
<dbReference type="GO" id="GO:0004834">
    <property type="term" value="F:tryptophan synthase activity"/>
    <property type="evidence" value="ECO:0007669"/>
    <property type="project" value="UniProtKB-EC"/>
</dbReference>
<dbReference type="InterPro" id="IPR018204">
    <property type="entry name" value="Trp_synthase_alpha_AS"/>
</dbReference>
<evidence type="ECO:0000256" key="2">
    <source>
        <dbReference type="ARBA" id="ARBA00011270"/>
    </source>
</evidence>
<dbReference type="PROSITE" id="PS00167">
    <property type="entry name" value="TRP_SYNTHASE_ALPHA"/>
    <property type="match status" value="1"/>
</dbReference>
<name>A0A0C9ZCY5_9AGAM</name>
<dbReference type="OrthoDB" id="2643261at2759"/>
<comment type="similarity">
    <text evidence="9">Belongs to the TrpA family.</text>
</comment>
<comment type="catalytic activity">
    <reaction evidence="8">
        <text>(1S,2R)-1-C-(indol-3-yl)glycerol 3-phosphate + L-serine = D-glyceraldehyde 3-phosphate + L-tryptophan + H2O</text>
        <dbReference type="Rhea" id="RHEA:10532"/>
        <dbReference type="ChEBI" id="CHEBI:15377"/>
        <dbReference type="ChEBI" id="CHEBI:33384"/>
        <dbReference type="ChEBI" id="CHEBI:57912"/>
        <dbReference type="ChEBI" id="CHEBI:58866"/>
        <dbReference type="ChEBI" id="CHEBI:59776"/>
        <dbReference type="EC" id="4.2.1.20"/>
    </reaction>
</comment>
<evidence type="ECO:0000256" key="5">
    <source>
        <dbReference type="ARBA" id="ARBA00022822"/>
    </source>
</evidence>
<dbReference type="AlphaFoldDB" id="A0A0C9ZCY5"/>
<organism evidence="10 11">
    <name type="scientific">Pisolithus microcarpus 441</name>
    <dbReference type="NCBI Taxonomy" id="765257"/>
    <lineage>
        <taxon>Eukaryota</taxon>
        <taxon>Fungi</taxon>
        <taxon>Dikarya</taxon>
        <taxon>Basidiomycota</taxon>
        <taxon>Agaricomycotina</taxon>
        <taxon>Agaricomycetes</taxon>
        <taxon>Agaricomycetidae</taxon>
        <taxon>Boletales</taxon>
        <taxon>Sclerodermatineae</taxon>
        <taxon>Pisolithaceae</taxon>
        <taxon>Pisolithus</taxon>
    </lineage>
</organism>
<evidence type="ECO:0000256" key="7">
    <source>
        <dbReference type="ARBA" id="ARBA00023239"/>
    </source>
</evidence>
<keyword evidence="4" id="KW-0028">Amino-acid biosynthesis</keyword>
<evidence type="ECO:0000256" key="6">
    <source>
        <dbReference type="ARBA" id="ARBA00023141"/>
    </source>
</evidence>
<proteinExistence type="inferred from homology"/>
<comment type="pathway">
    <text evidence="1">Amino-acid biosynthesis; L-tryptophan biosynthesis; L-tryptophan from chorismate: step 5/5.</text>
</comment>
<dbReference type="EMBL" id="KN833697">
    <property type="protein sequence ID" value="KIK27146.1"/>
    <property type="molecule type" value="Genomic_DNA"/>
</dbReference>
<dbReference type="NCBIfam" id="TIGR00262">
    <property type="entry name" value="trpA"/>
    <property type="match status" value="1"/>
</dbReference>
<dbReference type="Pfam" id="PF00290">
    <property type="entry name" value="Trp_syntA"/>
    <property type="match status" value="1"/>
</dbReference>
<keyword evidence="6" id="KW-0057">Aromatic amino acid biosynthesis</keyword>
<keyword evidence="11" id="KW-1185">Reference proteome</keyword>
<dbReference type="Proteomes" id="UP000054018">
    <property type="component" value="Unassembled WGS sequence"/>
</dbReference>
<evidence type="ECO:0000256" key="4">
    <source>
        <dbReference type="ARBA" id="ARBA00022605"/>
    </source>
</evidence>
<dbReference type="Gene3D" id="3.20.20.70">
    <property type="entry name" value="Aldolase class I"/>
    <property type="match status" value="1"/>
</dbReference>
<dbReference type="InterPro" id="IPR013785">
    <property type="entry name" value="Aldolase_TIM"/>
</dbReference>
<dbReference type="SUPFAM" id="SSF51366">
    <property type="entry name" value="Ribulose-phoshate binding barrel"/>
    <property type="match status" value="1"/>
</dbReference>
<reference evidence="10 11" key="1">
    <citation type="submission" date="2014-04" db="EMBL/GenBank/DDBJ databases">
        <authorList>
            <consortium name="DOE Joint Genome Institute"/>
            <person name="Kuo A."/>
            <person name="Kohler A."/>
            <person name="Costa M.D."/>
            <person name="Nagy L.G."/>
            <person name="Floudas D."/>
            <person name="Copeland A."/>
            <person name="Barry K.W."/>
            <person name="Cichocki N."/>
            <person name="Veneault-Fourrey C."/>
            <person name="LaButti K."/>
            <person name="Lindquist E.A."/>
            <person name="Lipzen A."/>
            <person name="Lundell T."/>
            <person name="Morin E."/>
            <person name="Murat C."/>
            <person name="Sun H."/>
            <person name="Tunlid A."/>
            <person name="Henrissat B."/>
            <person name="Grigoriev I.V."/>
            <person name="Hibbett D.S."/>
            <person name="Martin F."/>
            <person name="Nordberg H.P."/>
            <person name="Cantor M.N."/>
            <person name="Hua S.X."/>
        </authorList>
    </citation>
    <scope>NUCLEOTIDE SEQUENCE [LARGE SCALE GENOMIC DNA]</scope>
    <source>
        <strain evidence="10 11">441</strain>
    </source>
</reference>
<comment type="subunit">
    <text evidence="2">Tetramer of two alpha and two beta chains.</text>
</comment>
<evidence type="ECO:0000313" key="11">
    <source>
        <dbReference type="Proteomes" id="UP000054018"/>
    </source>
</evidence>